<name>A0A7X3MLN8_9FIRM</name>
<dbReference type="RefSeq" id="WP_159755393.1">
    <property type="nucleotide sequence ID" value="NZ_WUQX01000001.1"/>
</dbReference>
<dbReference type="CDD" id="cd01029">
    <property type="entry name" value="TOPRIM_primases"/>
    <property type="match status" value="1"/>
</dbReference>
<dbReference type="Gene3D" id="3.40.1360.10">
    <property type="match status" value="1"/>
</dbReference>
<dbReference type="Proteomes" id="UP000460412">
    <property type="component" value="Unassembled WGS sequence"/>
</dbReference>
<keyword evidence="3" id="KW-1185">Reference proteome</keyword>
<proteinExistence type="predicted"/>
<evidence type="ECO:0000313" key="3">
    <source>
        <dbReference type="Proteomes" id="UP000460412"/>
    </source>
</evidence>
<evidence type="ECO:0000259" key="1">
    <source>
        <dbReference type="Pfam" id="PF13154"/>
    </source>
</evidence>
<sequence>MPGVTKEQIARAKEWDLLSYLQTYEPQELQKCGGREYRTMTHDSLKISNGKWNWHSRGIGGRTALDYLVKVRGMDFVKAVETLCGERGAAVRMPSDIPHKEKPAKPFLLPPENRCGTAAVSYLLGRGIDGEVISQCIRKGILYESRNYHNCVFVGKDSVGKARYACLRGIYGTFKNDVDGSDKRYSFSLPSADEDSPFVAVAESPIDALSVASLLKMQGEDWTKNHYLSLGGTAPRALLTFLHDHPAVVCISLCLDNDKAGILGMEKIREAVREDAELSRRIRVIVDNPPPLVCGKDYNELLKQKIAARYEAENREKTQAGRVCGMEK</sequence>
<dbReference type="InterPro" id="IPR034154">
    <property type="entry name" value="TOPRIM_DnaG/twinkle"/>
</dbReference>
<feature type="domain" description="DUF3991" evidence="1">
    <location>
        <begin position="122"/>
        <end position="189"/>
    </location>
</feature>
<evidence type="ECO:0000313" key="2">
    <source>
        <dbReference type="EMBL" id="MXP78575.1"/>
    </source>
</evidence>
<dbReference type="AlphaFoldDB" id="A0A7X3MLN8"/>
<dbReference type="InterPro" id="IPR025054">
    <property type="entry name" value="DUF3991"/>
</dbReference>
<dbReference type="Pfam" id="PF13155">
    <property type="entry name" value="Toprim_2"/>
    <property type="match status" value="1"/>
</dbReference>
<gene>
    <name evidence="2" type="ORF">GN277_25505</name>
</gene>
<dbReference type="EMBL" id="WUQX01000001">
    <property type="protein sequence ID" value="MXP78575.1"/>
    <property type="molecule type" value="Genomic_DNA"/>
</dbReference>
<accession>A0A7X3MLN8</accession>
<dbReference type="SUPFAM" id="SSF57783">
    <property type="entry name" value="Zinc beta-ribbon"/>
    <property type="match status" value="1"/>
</dbReference>
<protein>
    <submittedName>
        <fullName evidence="2">DUF3991 domain-containing protein</fullName>
    </submittedName>
</protein>
<comment type="caution">
    <text evidence="2">The sequence shown here is derived from an EMBL/GenBank/DDBJ whole genome shotgun (WGS) entry which is preliminary data.</text>
</comment>
<organism evidence="2 3">
    <name type="scientific">Sporofaciens musculi</name>
    <dbReference type="NCBI Taxonomy" id="2681861"/>
    <lineage>
        <taxon>Bacteria</taxon>
        <taxon>Bacillati</taxon>
        <taxon>Bacillota</taxon>
        <taxon>Clostridia</taxon>
        <taxon>Lachnospirales</taxon>
        <taxon>Lachnospiraceae</taxon>
        <taxon>Sporofaciens</taxon>
    </lineage>
</organism>
<dbReference type="Pfam" id="PF13154">
    <property type="entry name" value="DUF3991"/>
    <property type="match status" value="1"/>
</dbReference>
<reference evidence="2 3" key="1">
    <citation type="submission" date="2019-12" db="EMBL/GenBank/DDBJ databases">
        <title>Sporaefaciens musculi gen. nov., sp. nov., a novel bacterium isolated from the caecum of an obese mouse.</title>
        <authorList>
            <person name="Rasmussen T.S."/>
            <person name="Streidl T."/>
            <person name="Hitch T.C.A."/>
            <person name="Wortmann E."/>
            <person name="Deptula P."/>
            <person name="Hansen M."/>
            <person name="Nielsen D.S."/>
            <person name="Clavel T."/>
            <person name="Vogensen F.K."/>
        </authorList>
    </citation>
    <scope>NUCLEOTIDE SEQUENCE [LARGE SCALE GENOMIC DNA]</scope>
    <source>
        <strain evidence="2 3">WCA-9-b2</strain>
    </source>
</reference>